<keyword evidence="3" id="KW-1185">Reference proteome</keyword>
<feature type="region of interest" description="Disordered" evidence="1">
    <location>
        <begin position="424"/>
        <end position="463"/>
    </location>
</feature>
<evidence type="ECO:0000313" key="3">
    <source>
        <dbReference type="Proteomes" id="UP000193144"/>
    </source>
</evidence>
<accession>A0A1Y2A239</accession>
<reference evidence="2 3" key="1">
    <citation type="submission" date="2016-07" db="EMBL/GenBank/DDBJ databases">
        <title>Pervasive Adenine N6-methylation of Active Genes in Fungi.</title>
        <authorList>
            <consortium name="DOE Joint Genome Institute"/>
            <person name="Mondo S.J."/>
            <person name="Dannebaum R.O."/>
            <person name="Kuo R.C."/>
            <person name="Labutti K."/>
            <person name="Haridas S."/>
            <person name="Kuo A."/>
            <person name="Salamov A."/>
            <person name="Ahrendt S.R."/>
            <person name="Lipzen A."/>
            <person name="Sullivan W."/>
            <person name="Andreopoulos W.B."/>
            <person name="Clum A."/>
            <person name="Lindquist E."/>
            <person name="Daum C."/>
            <person name="Ramamoorthy G.K."/>
            <person name="Gryganskyi A."/>
            <person name="Culley D."/>
            <person name="Magnuson J.K."/>
            <person name="James T.Y."/>
            <person name="O'Malley M.A."/>
            <person name="Stajich J.E."/>
            <person name="Spatafora J.W."/>
            <person name="Visel A."/>
            <person name="Grigoriev I.V."/>
        </authorList>
    </citation>
    <scope>NUCLEOTIDE SEQUENCE [LARGE SCALE GENOMIC DNA]</scope>
    <source>
        <strain evidence="2 3">CBS 115471</strain>
    </source>
</reference>
<dbReference type="EMBL" id="MCFA01000018">
    <property type="protein sequence ID" value="ORY16367.1"/>
    <property type="molecule type" value="Genomic_DNA"/>
</dbReference>
<comment type="caution">
    <text evidence="2">The sequence shown here is derived from an EMBL/GenBank/DDBJ whole genome shotgun (WGS) entry which is preliminary data.</text>
</comment>
<feature type="compositionally biased region" description="Basic and acidic residues" evidence="1">
    <location>
        <begin position="90"/>
        <end position="99"/>
    </location>
</feature>
<dbReference type="Proteomes" id="UP000193144">
    <property type="component" value="Unassembled WGS sequence"/>
</dbReference>
<feature type="compositionally biased region" description="Polar residues" evidence="1">
    <location>
        <begin position="159"/>
        <end position="168"/>
    </location>
</feature>
<gene>
    <name evidence="2" type="ORF">BCR34DRAFT_597661</name>
</gene>
<sequence>MPPKASAGAEKGKTAPKKRTARKNPMTTSNAPKPITQKISKRKNGHGKKKQAAPKSPKDHSSHESQSAEEGEIDMGTFVGLGATAATDSARPEHERTTEADESEYESDALSGDTRESVEHVQGLAGYARKSPRYAQVPEDSASEAAEYNQDQVGYAQESGDSNSNTGEYDQVPEGHFQGPVKYASKSVENSPEPAEEDPRLRHFIDHVGDTVIDLYNHLNTDLPHMTLPDIEESDENSDSNACFGMKHLVHLYIHAYYHKQWNITDLVADIWIRAFHAVEGDEDQHLWKTNKSPCYPRDWKGNPIEELEDDNGDPPLDRKVTEFNGGELRNLFDFTQKGCGARHLWADAMALCGSTVEEQFEADGPKKWHPDLVFEVMRTALRLVRVRRTLKIEERHPSSWCKRYHEHGKHALPCYRELAGKGASAGAESPIGQGMKRMREETESESESERESETSPSKRARF</sequence>
<protein>
    <submittedName>
        <fullName evidence="2">Uncharacterized protein</fullName>
    </submittedName>
</protein>
<feature type="compositionally biased region" description="Basic residues" evidence="1">
    <location>
        <begin position="39"/>
        <end position="52"/>
    </location>
</feature>
<evidence type="ECO:0000256" key="1">
    <source>
        <dbReference type="SAM" id="MobiDB-lite"/>
    </source>
</evidence>
<dbReference type="AlphaFoldDB" id="A0A1Y2A239"/>
<proteinExistence type="predicted"/>
<evidence type="ECO:0000313" key="2">
    <source>
        <dbReference type="EMBL" id="ORY16367.1"/>
    </source>
</evidence>
<name>A0A1Y2A239_9PLEO</name>
<feature type="compositionally biased region" description="Basic and acidic residues" evidence="1">
    <location>
        <begin position="438"/>
        <end position="454"/>
    </location>
</feature>
<dbReference type="OrthoDB" id="3792834at2759"/>
<organism evidence="2 3">
    <name type="scientific">Clohesyomyces aquaticus</name>
    <dbReference type="NCBI Taxonomy" id="1231657"/>
    <lineage>
        <taxon>Eukaryota</taxon>
        <taxon>Fungi</taxon>
        <taxon>Dikarya</taxon>
        <taxon>Ascomycota</taxon>
        <taxon>Pezizomycotina</taxon>
        <taxon>Dothideomycetes</taxon>
        <taxon>Pleosporomycetidae</taxon>
        <taxon>Pleosporales</taxon>
        <taxon>Lindgomycetaceae</taxon>
        <taxon>Clohesyomyces</taxon>
    </lineage>
</organism>
<feature type="region of interest" description="Disordered" evidence="1">
    <location>
        <begin position="1"/>
        <end position="178"/>
    </location>
</feature>